<reference evidence="3" key="2">
    <citation type="submission" date="2015-01" db="EMBL/GenBank/DDBJ databases">
        <title>Evolutionary Origins and Diversification of the Mycorrhizal Mutualists.</title>
        <authorList>
            <consortium name="DOE Joint Genome Institute"/>
            <consortium name="Mycorrhizal Genomics Consortium"/>
            <person name="Kohler A."/>
            <person name="Kuo A."/>
            <person name="Nagy L.G."/>
            <person name="Floudas D."/>
            <person name="Copeland A."/>
            <person name="Barry K.W."/>
            <person name="Cichocki N."/>
            <person name="Veneault-Fourrey C."/>
            <person name="LaButti K."/>
            <person name="Lindquist E.A."/>
            <person name="Lipzen A."/>
            <person name="Lundell T."/>
            <person name="Morin E."/>
            <person name="Murat C."/>
            <person name="Riley R."/>
            <person name="Ohm R."/>
            <person name="Sun H."/>
            <person name="Tunlid A."/>
            <person name="Henrissat B."/>
            <person name="Grigoriev I.V."/>
            <person name="Hibbett D.S."/>
            <person name="Martin F."/>
        </authorList>
    </citation>
    <scope>NUCLEOTIDE SEQUENCE [LARGE SCALE GENOMIC DNA]</scope>
    <source>
        <strain evidence="3">441</strain>
    </source>
</reference>
<evidence type="ECO:0000313" key="2">
    <source>
        <dbReference type="EMBL" id="KIK24833.1"/>
    </source>
</evidence>
<gene>
    <name evidence="2" type="ORF">PISMIDRAFT_677955</name>
</gene>
<protein>
    <submittedName>
        <fullName evidence="2">Unplaced genomic scaffold scaffold_29, whole genome shotgun sequence</fullName>
    </submittedName>
</protein>
<dbReference type="EMBL" id="KN833713">
    <property type="protein sequence ID" value="KIK24833.1"/>
    <property type="molecule type" value="Genomic_DNA"/>
</dbReference>
<sequence>MREHTLNIGPWTIAPCRQTSDAVVTPSSEGPAHGTTTERSHLEGNKPCQCLQRIHRLASADKRRECDWECQPNSDVIVT</sequence>
<feature type="compositionally biased region" description="Polar residues" evidence="1">
    <location>
        <begin position="17"/>
        <end position="28"/>
    </location>
</feature>
<evidence type="ECO:0000256" key="1">
    <source>
        <dbReference type="SAM" id="MobiDB-lite"/>
    </source>
</evidence>
<proteinExistence type="predicted"/>
<organism evidence="2 3">
    <name type="scientific">Pisolithus microcarpus 441</name>
    <dbReference type="NCBI Taxonomy" id="765257"/>
    <lineage>
        <taxon>Eukaryota</taxon>
        <taxon>Fungi</taxon>
        <taxon>Dikarya</taxon>
        <taxon>Basidiomycota</taxon>
        <taxon>Agaricomycotina</taxon>
        <taxon>Agaricomycetes</taxon>
        <taxon>Agaricomycetidae</taxon>
        <taxon>Boletales</taxon>
        <taxon>Sclerodermatineae</taxon>
        <taxon>Pisolithaceae</taxon>
        <taxon>Pisolithus</taxon>
    </lineage>
</organism>
<evidence type="ECO:0000313" key="3">
    <source>
        <dbReference type="Proteomes" id="UP000054018"/>
    </source>
</evidence>
<accession>A0A0C9ZYL7</accession>
<reference evidence="2 3" key="1">
    <citation type="submission" date="2014-04" db="EMBL/GenBank/DDBJ databases">
        <authorList>
            <consortium name="DOE Joint Genome Institute"/>
            <person name="Kuo A."/>
            <person name="Kohler A."/>
            <person name="Costa M.D."/>
            <person name="Nagy L.G."/>
            <person name="Floudas D."/>
            <person name="Copeland A."/>
            <person name="Barry K.W."/>
            <person name="Cichocki N."/>
            <person name="Veneault-Fourrey C."/>
            <person name="LaButti K."/>
            <person name="Lindquist E.A."/>
            <person name="Lipzen A."/>
            <person name="Lundell T."/>
            <person name="Morin E."/>
            <person name="Murat C."/>
            <person name="Sun H."/>
            <person name="Tunlid A."/>
            <person name="Henrissat B."/>
            <person name="Grigoriev I.V."/>
            <person name="Hibbett D.S."/>
            <person name="Martin F."/>
            <person name="Nordberg H.P."/>
            <person name="Cantor M.N."/>
            <person name="Hua S.X."/>
        </authorList>
    </citation>
    <scope>NUCLEOTIDE SEQUENCE [LARGE SCALE GENOMIC DNA]</scope>
    <source>
        <strain evidence="2 3">441</strain>
    </source>
</reference>
<dbReference type="AlphaFoldDB" id="A0A0C9ZYL7"/>
<keyword evidence="3" id="KW-1185">Reference proteome</keyword>
<feature type="region of interest" description="Disordered" evidence="1">
    <location>
        <begin position="17"/>
        <end position="43"/>
    </location>
</feature>
<name>A0A0C9ZYL7_9AGAM</name>
<dbReference type="Proteomes" id="UP000054018">
    <property type="component" value="Unassembled WGS sequence"/>
</dbReference>
<dbReference type="HOGENOM" id="CLU_2606931_0_0_1"/>